<name>A0A166NIW6_STAPS</name>
<proteinExistence type="predicted"/>
<reference evidence="6" key="3">
    <citation type="journal article" date="2018" name="Vet. Microbiol.">
        <title>Molecular epidemiology of methicillin-resistant staphylococci amongst veterinary personnel, personnel-owned pets, patients and the hospital environment of two companion animal veterinary hospitals.</title>
        <authorList>
            <person name="Worthing K.A."/>
            <person name="Brown J."/>
            <person name="Gerber L."/>
            <person name="Abraham S."/>
            <person name="Trott D."/>
            <person name="Norris J.M."/>
        </authorList>
    </citation>
    <scope>NUCLEOTIDE SEQUENCE [LARGE SCALE GENOMIC DNA]</scope>
    <source>
        <strain evidence="6">ST496-2</strain>
    </source>
</reference>
<organism evidence="2 5">
    <name type="scientific">Staphylococcus pseudintermedius</name>
    <dbReference type="NCBI Taxonomy" id="283734"/>
    <lineage>
        <taxon>Bacteria</taxon>
        <taxon>Bacillati</taxon>
        <taxon>Bacillota</taxon>
        <taxon>Bacilli</taxon>
        <taxon>Bacillales</taxon>
        <taxon>Staphylococcaceae</taxon>
        <taxon>Staphylococcus</taxon>
        <taxon>Staphylococcus intermedius group</taxon>
    </lineage>
</organism>
<feature type="transmembrane region" description="Helical" evidence="1">
    <location>
        <begin position="6"/>
        <end position="22"/>
    </location>
</feature>
<sequence length="117" mass="13269">MKQLGRIVLGLAFMAIGVLHFTKERQFRNIVPTYLPLRKTAVLVTGVCEIVIGALLVLRRPSDALKNWINAFLLAVFPANIYMARKKLPLGDKPLSDTARYGRLPMQFVLMYIIKKL</sequence>
<dbReference type="AlphaFoldDB" id="A0A166NIW6"/>
<evidence type="ECO:0000256" key="1">
    <source>
        <dbReference type="SAM" id="Phobius"/>
    </source>
</evidence>
<dbReference type="OrthoDB" id="327939at2"/>
<feature type="transmembrane region" description="Helical" evidence="1">
    <location>
        <begin position="42"/>
        <end position="59"/>
    </location>
</feature>
<evidence type="ECO:0008006" key="8">
    <source>
        <dbReference type="Google" id="ProtNLM"/>
    </source>
</evidence>
<dbReference type="eggNOG" id="COG4270">
    <property type="taxonomic scope" value="Bacteria"/>
</dbReference>
<reference evidence="3 7" key="4">
    <citation type="submission" date="2020-12" db="EMBL/GenBank/DDBJ databases">
        <title>Whole genome sequencing and de novo assembly of Staphylococcus pseudintermedius: a novel pangenome approach to unravel pathogenesis of canine pyoderma.</title>
        <authorList>
            <person name="Ferrer L."/>
            <person name="Perez D."/>
            <person name="Fonticoba R."/>
            <person name="Vines J."/>
            <person name="Fabregas N."/>
            <person name="Madronero S."/>
            <person name="Meroni G."/>
            <person name="Martino P."/>
            <person name="Martinez S."/>
            <person name="Cusco A."/>
            <person name="Migura L."/>
            <person name="Francino O."/>
        </authorList>
    </citation>
    <scope>NUCLEOTIDE SEQUENCE [LARGE SCALE GENOMIC DNA]</scope>
    <source>
        <strain evidence="3 7">HSP080</strain>
    </source>
</reference>
<dbReference type="Proteomes" id="UP000595859">
    <property type="component" value="Chromosome"/>
</dbReference>
<keyword evidence="1" id="KW-1133">Transmembrane helix</keyword>
<dbReference type="GeneID" id="93823476"/>
<gene>
    <name evidence="2" type="ORF">DD902_07400</name>
    <name evidence="4" type="ORF">DV961_03770</name>
    <name evidence="3" type="ORF">JGZ15_03220</name>
</gene>
<dbReference type="EMBL" id="QEIT01000033">
    <property type="protein sequence ID" value="PWZ74757.1"/>
    <property type="molecule type" value="Genomic_DNA"/>
</dbReference>
<dbReference type="EMBL" id="QQPC01000017">
    <property type="protein sequence ID" value="REA82943.1"/>
    <property type="molecule type" value="Genomic_DNA"/>
</dbReference>
<accession>A0A166NIW6</accession>
<dbReference type="RefSeq" id="WP_014613309.1">
    <property type="nucleotide sequence ID" value="NZ_AP019372.1"/>
</dbReference>
<evidence type="ECO:0000313" key="3">
    <source>
        <dbReference type="EMBL" id="QQM98684.1"/>
    </source>
</evidence>
<feature type="transmembrane region" description="Helical" evidence="1">
    <location>
        <begin position="65"/>
        <end position="83"/>
    </location>
</feature>
<evidence type="ECO:0000313" key="7">
    <source>
        <dbReference type="Proteomes" id="UP000595859"/>
    </source>
</evidence>
<reference evidence="4" key="2">
    <citation type="journal article" date="2018" name="Vet. Microbiol.">
        <title>Methicillin-resistant staphylococci amongst veterinary personnel, personnel-owned pets, patients and the hospital environment of two small animal veterinary hospitals.</title>
        <authorList>
            <person name="Worthing K.A."/>
            <person name="Brown J."/>
            <person name="Gerber L."/>
            <person name="Abraham S."/>
            <person name="Trott D."/>
            <person name="Norris J.M."/>
        </authorList>
    </citation>
    <scope>NUCLEOTIDE SEQUENCE</scope>
    <source>
        <strain evidence="4">ST496-2</strain>
    </source>
</reference>
<evidence type="ECO:0000313" key="5">
    <source>
        <dbReference type="Proteomes" id="UP000246800"/>
    </source>
</evidence>
<dbReference type="EMBL" id="CP066884">
    <property type="protein sequence ID" value="QQM98684.1"/>
    <property type="molecule type" value="Genomic_DNA"/>
</dbReference>
<protein>
    <recommendedName>
        <fullName evidence="8">DoxX family membrane protein</fullName>
    </recommendedName>
</protein>
<evidence type="ECO:0000313" key="6">
    <source>
        <dbReference type="Proteomes" id="UP000256409"/>
    </source>
</evidence>
<keyword evidence="1" id="KW-0472">Membrane</keyword>
<evidence type="ECO:0000313" key="4">
    <source>
        <dbReference type="EMBL" id="REA82943.1"/>
    </source>
</evidence>
<dbReference type="Proteomes" id="UP000256409">
    <property type="component" value="Unassembled WGS sequence"/>
</dbReference>
<evidence type="ECO:0000313" key="2">
    <source>
        <dbReference type="EMBL" id="PWZ74757.1"/>
    </source>
</evidence>
<dbReference type="Proteomes" id="UP000246800">
    <property type="component" value="Unassembled WGS sequence"/>
</dbReference>
<keyword evidence="1" id="KW-0812">Transmembrane</keyword>
<dbReference type="PANTHER" id="PTHR36974:SF1">
    <property type="entry name" value="DOXX FAMILY MEMBRANE PROTEIN"/>
    <property type="match status" value="1"/>
</dbReference>
<reference evidence="2 5" key="1">
    <citation type="journal article" date="2018" name="Vet. Microbiol.">
        <title>Clonal diversity and geographic distribution of methicillin-resistant Staphylococcus pseudintermedius from Australian animals: Discovery of novel sequence types.</title>
        <authorList>
            <person name="Worthing K.A."/>
            <person name="Abraham S."/>
            <person name="Coombs G.W."/>
            <person name="Pang S."/>
            <person name="Saputra S."/>
            <person name="Jordan D."/>
            <person name="Trott D.J."/>
            <person name="Norris J.M."/>
        </authorList>
    </citation>
    <scope>NUCLEOTIDE SEQUENCE [LARGE SCALE GENOMIC DNA]</scope>
    <source>
        <strain evidence="2 5">ST525 1</strain>
    </source>
</reference>
<dbReference type="PANTHER" id="PTHR36974">
    <property type="entry name" value="MEMBRANE PROTEIN-RELATED"/>
    <property type="match status" value="1"/>
</dbReference>